<evidence type="ECO:0000313" key="12">
    <source>
        <dbReference type="EMBL" id="ROZ64797.1"/>
    </source>
</evidence>
<dbReference type="OrthoDB" id="34166at2"/>
<dbReference type="GO" id="GO:0008972">
    <property type="term" value="F:phosphomethylpyrimidine kinase activity"/>
    <property type="evidence" value="ECO:0007669"/>
    <property type="project" value="UniProtKB-EC"/>
</dbReference>
<dbReference type="AlphaFoldDB" id="A0A3N3ZVW4"/>
<comment type="function">
    <text evidence="3">Catalyzes the phosphorylation of hydroxymethylpyrimidine phosphate (HMP-P) to HMP-PP, and of HMP to HMP-P.</text>
</comment>
<keyword evidence="6" id="KW-0547">Nucleotide-binding</keyword>
<dbReference type="NCBIfam" id="NF011301">
    <property type="entry name" value="PRK14713.1"/>
    <property type="match status" value="1"/>
</dbReference>
<dbReference type="Pfam" id="PF03070">
    <property type="entry name" value="TENA_THI-4"/>
    <property type="match status" value="1"/>
</dbReference>
<dbReference type="Proteomes" id="UP000270616">
    <property type="component" value="Unassembled WGS sequence"/>
</dbReference>
<evidence type="ECO:0000256" key="2">
    <source>
        <dbReference type="ARBA" id="ARBA00000565"/>
    </source>
</evidence>
<dbReference type="InterPro" id="IPR029056">
    <property type="entry name" value="Ribokinase-like"/>
</dbReference>
<dbReference type="InterPro" id="IPR004399">
    <property type="entry name" value="HMP/HMP-P_kinase_dom"/>
</dbReference>
<protein>
    <submittedName>
        <fullName evidence="12">Bifunctional hydroxymethylpyrimidine kinase/phosphomethylpyrimidine kinase</fullName>
    </submittedName>
</protein>
<dbReference type="CDD" id="cd19365">
    <property type="entry name" value="TenA_C-like"/>
    <property type="match status" value="1"/>
</dbReference>
<comment type="catalytic activity">
    <reaction evidence="2">
        <text>4-amino-2-methyl-5-(phosphooxymethyl)pyrimidine + ATP = 4-amino-2-methyl-5-(diphosphooxymethyl)pyrimidine + ADP</text>
        <dbReference type="Rhea" id="RHEA:19893"/>
        <dbReference type="ChEBI" id="CHEBI:30616"/>
        <dbReference type="ChEBI" id="CHEBI:57841"/>
        <dbReference type="ChEBI" id="CHEBI:58354"/>
        <dbReference type="ChEBI" id="CHEBI:456216"/>
        <dbReference type="EC" id="2.7.4.7"/>
    </reaction>
</comment>
<dbReference type="EMBL" id="RKMF01000002">
    <property type="protein sequence ID" value="ROZ64797.1"/>
    <property type="molecule type" value="Genomic_DNA"/>
</dbReference>
<dbReference type="PANTHER" id="PTHR20858">
    <property type="entry name" value="PHOSPHOMETHYLPYRIMIDINE KINASE"/>
    <property type="match status" value="1"/>
</dbReference>
<keyword evidence="5" id="KW-0808">Transferase</keyword>
<dbReference type="InterPro" id="IPR004305">
    <property type="entry name" value="Thiaminase-2/PQQC"/>
</dbReference>
<evidence type="ECO:0000256" key="9">
    <source>
        <dbReference type="ARBA" id="ARBA00022977"/>
    </source>
</evidence>
<evidence type="ECO:0000256" key="6">
    <source>
        <dbReference type="ARBA" id="ARBA00022741"/>
    </source>
</evidence>
<comment type="caution">
    <text evidence="12">The sequence shown here is derived from an EMBL/GenBank/DDBJ whole genome shotgun (WGS) entry which is preliminary data.</text>
</comment>
<proteinExistence type="predicted"/>
<keyword evidence="8" id="KW-0067">ATP-binding</keyword>
<dbReference type="SUPFAM" id="SSF53613">
    <property type="entry name" value="Ribokinase-like"/>
    <property type="match status" value="1"/>
</dbReference>
<dbReference type="GO" id="GO:0009229">
    <property type="term" value="P:thiamine diphosphate biosynthetic process"/>
    <property type="evidence" value="ECO:0007669"/>
    <property type="project" value="UniProtKB-UniPathway"/>
</dbReference>
<dbReference type="Pfam" id="PF08543">
    <property type="entry name" value="Phos_pyr_kin"/>
    <property type="match status" value="1"/>
</dbReference>
<comment type="pathway">
    <text evidence="4">Cofactor biosynthesis; thiamine diphosphate biosynthesis; 4-amino-2-methyl-5-diphosphomethylpyrimidine from 5-amino-1-(5-phospho-D-ribosyl)imidazole: step 3/3.</text>
</comment>
<dbReference type="CDD" id="cd01169">
    <property type="entry name" value="HMPP_kinase"/>
    <property type="match status" value="1"/>
</dbReference>
<keyword evidence="9" id="KW-0784">Thiamine biosynthesis</keyword>
<dbReference type="GO" id="GO:0005524">
    <property type="term" value="F:ATP binding"/>
    <property type="evidence" value="ECO:0007669"/>
    <property type="project" value="UniProtKB-KW"/>
</dbReference>
<evidence type="ECO:0000256" key="3">
    <source>
        <dbReference type="ARBA" id="ARBA00003848"/>
    </source>
</evidence>
<evidence type="ECO:0000256" key="1">
    <source>
        <dbReference type="ARBA" id="ARBA00000151"/>
    </source>
</evidence>
<evidence type="ECO:0000259" key="10">
    <source>
        <dbReference type="Pfam" id="PF03070"/>
    </source>
</evidence>
<organism evidence="12 13">
    <name type="scientific">Kocuria soli</name>
    <dbReference type="NCBI Taxonomy" id="2485125"/>
    <lineage>
        <taxon>Bacteria</taxon>
        <taxon>Bacillati</taxon>
        <taxon>Actinomycetota</taxon>
        <taxon>Actinomycetes</taxon>
        <taxon>Micrococcales</taxon>
        <taxon>Micrococcaceae</taxon>
        <taxon>Kocuria</taxon>
    </lineage>
</organism>
<dbReference type="FunFam" id="3.40.1190.20:FF:000003">
    <property type="entry name" value="Phosphomethylpyrimidine kinase ThiD"/>
    <property type="match status" value="1"/>
</dbReference>
<feature type="domain" description="Pyridoxamine kinase/Phosphomethylpyrimidine kinase" evidence="11">
    <location>
        <begin position="18"/>
        <end position="267"/>
    </location>
</feature>
<accession>A0A3N3ZVW4</accession>
<dbReference type="InterPro" id="IPR016084">
    <property type="entry name" value="Haem_Oase-like_multi-hlx"/>
</dbReference>
<comment type="catalytic activity">
    <reaction evidence="1">
        <text>4-amino-5-hydroxymethyl-2-methylpyrimidine + ATP = 4-amino-2-methyl-5-(phosphooxymethyl)pyrimidine + ADP + H(+)</text>
        <dbReference type="Rhea" id="RHEA:23096"/>
        <dbReference type="ChEBI" id="CHEBI:15378"/>
        <dbReference type="ChEBI" id="CHEBI:16892"/>
        <dbReference type="ChEBI" id="CHEBI:30616"/>
        <dbReference type="ChEBI" id="CHEBI:58354"/>
        <dbReference type="ChEBI" id="CHEBI:456216"/>
        <dbReference type="EC" id="2.7.1.49"/>
    </reaction>
</comment>
<dbReference type="UniPathway" id="UPA00060">
    <property type="reaction ID" value="UER00138"/>
</dbReference>
<feature type="domain" description="Thiaminase-2/PQQC" evidence="10">
    <location>
        <begin position="323"/>
        <end position="513"/>
    </location>
</feature>
<evidence type="ECO:0000256" key="5">
    <source>
        <dbReference type="ARBA" id="ARBA00022679"/>
    </source>
</evidence>
<evidence type="ECO:0000256" key="4">
    <source>
        <dbReference type="ARBA" id="ARBA00004769"/>
    </source>
</evidence>
<sequence length="536" mass="57631">MQSRVRKVPRVLSIAGTDPTGGAGQQADLKTFAVLGGYGMSVVTAVIAQNTRGVRLVHSVPTEVITAQLQAVSDDVTVDAVKIGMLGSVEVIAAVNDWLQANRPPVVVLDPVMIATSGDRLLAQEAEEALRDLLHRADLVTPNLPELAVLVGELVAEDWSTALEQGRTLAERHNVFVLVKGGHLAGDRTPDALLAPGQPEPVYEAAGAKVRTNNTHGTGCSLSSAVAVLAARTGDWSVAVGVAREWLRGALTHADELEVGQGNGPVHHGHHLEAHLVQLLTDWANGMGQEGGAGPEKGADSSFTEQLWARTGDIRSQIDDGRFVPALGQGTLPRDVFLDYLSQDLIYLQDYSRALAQLAVRAPTEQWRAFFASGAAGCARETEQLHRTLVDAGVPVTPSAVTAEYTEFLLATTQTRDWAVGAAAVLPCYWLYAWIGNRLQEHRERMAAESGDGGRDHPYGAWVDSYSDPEFTASARRARDVVDVLAGQVDPEVREEMARAFRRACELELRFFEHPCERTGTTHTGTAEGSRGERGT</sequence>
<keyword evidence="13" id="KW-1185">Reference proteome</keyword>
<dbReference type="GO" id="GO:0005829">
    <property type="term" value="C:cytosol"/>
    <property type="evidence" value="ECO:0007669"/>
    <property type="project" value="TreeGrafter"/>
</dbReference>
<name>A0A3N3ZVW4_9MICC</name>
<evidence type="ECO:0000313" key="13">
    <source>
        <dbReference type="Proteomes" id="UP000270616"/>
    </source>
</evidence>
<dbReference type="PANTHER" id="PTHR20858:SF17">
    <property type="entry name" value="HYDROXYMETHYLPYRIMIDINE_PHOSPHOMETHYLPYRIMIDINE KINASE THI20-RELATED"/>
    <property type="match status" value="1"/>
</dbReference>
<dbReference type="Gene3D" id="1.20.910.10">
    <property type="entry name" value="Heme oxygenase-like"/>
    <property type="match status" value="1"/>
</dbReference>
<keyword evidence="7 12" id="KW-0418">Kinase</keyword>
<reference evidence="12 13" key="1">
    <citation type="submission" date="2018-10" db="EMBL/GenBank/DDBJ databases">
        <title>Kocuria sp. M5W7-7, whole genome shotgun sequence.</title>
        <authorList>
            <person name="Tuo L."/>
        </authorList>
    </citation>
    <scope>NUCLEOTIDE SEQUENCE [LARGE SCALE GENOMIC DNA]</scope>
    <source>
        <strain evidence="12 13">M5W7-7</strain>
    </source>
</reference>
<evidence type="ECO:0000259" key="11">
    <source>
        <dbReference type="Pfam" id="PF08543"/>
    </source>
</evidence>
<dbReference type="SUPFAM" id="SSF48613">
    <property type="entry name" value="Heme oxygenase-like"/>
    <property type="match status" value="1"/>
</dbReference>
<gene>
    <name evidence="12" type="ORF">EDL96_01820</name>
</gene>
<dbReference type="GO" id="GO:0008902">
    <property type="term" value="F:hydroxymethylpyrimidine kinase activity"/>
    <property type="evidence" value="ECO:0007669"/>
    <property type="project" value="UniProtKB-EC"/>
</dbReference>
<dbReference type="InterPro" id="IPR013749">
    <property type="entry name" value="PM/HMP-P_kinase-1"/>
</dbReference>
<dbReference type="Gene3D" id="3.40.1190.20">
    <property type="match status" value="1"/>
</dbReference>
<dbReference type="GO" id="GO:0009228">
    <property type="term" value="P:thiamine biosynthetic process"/>
    <property type="evidence" value="ECO:0007669"/>
    <property type="project" value="UniProtKB-KW"/>
</dbReference>
<dbReference type="NCBIfam" id="TIGR00097">
    <property type="entry name" value="HMP-P_kinase"/>
    <property type="match status" value="1"/>
</dbReference>
<evidence type="ECO:0000256" key="7">
    <source>
        <dbReference type="ARBA" id="ARBA00022777"/>
    </source>
</evidence>
<evidence type="ECO:0000256" key="8">
    <source>
        <dbReference type="ARBA" id="ARBA00022840"/>
    </source>
</evidence>